<dbReference type="GO" id="GO:0008483">
    <property type="term" value="F:transaminase activity"/>
    <property type="evidence" value="ECO:0007669"/>
    <property type="project" value="UniProtKB-KW"/>
</dbReference>
<dbReference type="EMBL" id="BAABEY010000028">
    <property type="protein sequence ID" value="GAA4442965.1"/>
    <property type="molecule type" value="Genomic_DNA"/>
</dbReference>
<proteinExistence type="predicted"/>
<dbReference type="InterPro" id="IPR015424">
    <property type="entry name" value="PyrdxlP-dep_Trfase"/>
</dbReference>
<name>A0ABP8M457_9BACT</name>
<evidence type="ECO:0000256" key="1">
    <source>
        <dbReference type="ARBA" id="ARBA00001933"/>
    </source>
</evidence>
<evidence type="ECO:0000313" key="7">
    <source>
        <dbReference type="Proteomes" id="UP001501508"/>
    </source>
</evidence>
<comment type="caution">
    <text evidence="6">The sequence shown here is derived from an EMBL/GenBank/DDBJ whole genome shotgun (WGS) entry which is preliminary data.</text>
</comment>
<keyword evidence="3" id="KW-0808">Transferase</keyword>
<gene>
    <name evidence="6" type="ORF">GCM10023091_30680</name>
</gene>
<keyword evidence="7" id="KW-1185">Reference proteome</keyword>
<dbReference type="PANTHER" id="PTHR43807">
    <property type="entry name" value="FI04487P"/>
    <property type="match status" value="1"/>
</dbReference>
<evidence type="ECO:0000313" key="6">
    <source>
        <dbReference type="EMBL" id="GAA4442965.1"/>
    </source>
</evidence>
<dbReference type="Pfam" id="PF00155">
    <property type="entry name" value="Aminotran_1_2"/>
    <property type="match status" value="1"/>
</dbReference>
<dbReference type="InterPro" id="IPR015421">
    <property type="entry name" value="PyrdxlP-dep_Trfase_major"/>
</dbReference>
<dbReference type="Gene3D" id="3.40.640.10">
    <property type="entry name" value="Type I PLP-dependent aspartate aminotransferase-like (Major domain)"/>
    <property type="match status" value="1"/>
</dbReference>
<evidence type="ECO:0000256" key="3">
    <source>
        <dbReference type="ARBA" id="ARBA00022679"/>
    </source>
</evidence>
<dbReference type="InterPro" id="IPR015422">
    <property type="entry name" value="PyrdxlP-dep_Trfase_small"/>
</dbReference>
<dbReference type="RefSeq" id="WP_345030754.1">
    <property type="nucleotide sequence ID" value="NZ_BAABEY010000028.1"/>
</dbReference>
<evidence type="ECO:0000259" key="5">
    <source>
        <dbReference type="Pfam" id="PF00155"/>
    </source>
</evidence>
<dbReference type="CDD" id="cd00609">
    <property type="entry name" value="AAT_like"/>
    <property type="match status" value="1"/>
</dbReference>
<dbReference type="PANTHER" id="PTHR43807:SF20">
    <property type="entry name" value="FI04487P"/>
    <property type="match status" value="1"/>
</dbReference>
<comment type="cofactor">
    <cofactor evidence="1">
        <name>pyridoxal 5'-phosphate</name>
        <dbReference type="ChEBI" id="CHEBI:597326"/>
    </cofactor>
</comment>
<keyword evidence="2 6" id="KW-0032">Aminotransferase</keyword>
<feature type="domain" description="Aminotransferase class I/classII large" evidence="5">
    <location>
        <begin position="36"/>
        <end position="381"/>
    </location>
</feature>
<protein>
    <submittedName>
        <fullName evidence="6">Pyridoxal phosphate-dependent aminotransferase</fullName>
    </submittedName>
</protein>
<evidence type="ECO:0000256" key="2">
    <source>
        <dbReference type="ARBA" id="ARBA00022576"/>
    </source>
</evidence>
<dbReference type="InterPro" id="IPR051326">
    <property type="entry name" value="Kynurenine-oxoglutarate_AT"/>
</dbReference>
<dbReference type="Proteomes" id="UP001501508">
    <property type="component" value="Unassembled WGS sequence"/>
</dbReference>
<dbReference type="Gene3D" id="3.90.1150.10">
    <property type="entry name" value="Aspartate Aminotransferase, domain 1"/>
    <property type="match status" value="1"/>
</dbReference>
<sequence length="391" mass="43597">MTAPQLTFSAGLKSKLPDVGTTIFTTMSQMAQQYNALNLSQGFPAFDPPAFLTERLVHHLKHSTNQYAPMAGVPALREALSEKAVMLYGAAYNPETEITITSGATEALFCAISSVVGIGDEVIVIEPAYDSYAPAIRLCGGIPVYLTLESPDFCMDWEQLARLISPKTRLIIINTPNNPTGLVWEKSDLDRLAALVRGTGIFVISDEVYEHIVFDGAHFSVMMHEELAPRAFVIGSFGKTFHITGWKVGYCYAPEGLTCEFRKVHQFLTFSVSVTAQFALADILLREKAHYLGLSAFYEHKRNLFNDCLKQTRFRFTPAKGTFFQTVSFEGLTDETDRELVERLTRETQVAAIPVSAFYRHPKGGKMIRFCFAKDDDTLLAAGERLCKIQW</sequence>
<dbReference type="NCBIfam" id="NF006569">
    <property type="entry name" value="PRK09082.1"/>
    <property type="match status" value="1"/>
</dbReference>
<dbReference type="SUPFAM" id="SSF53383">
    <property type="entry name" value="PLP-dependent transferases"/>
    <property type="match status" value="1"/>
</dbReference>
<accession>A0ABP8M457</accession>
<evidence type="ECO:0000256" key="4">
    <source>
        <dbReference type="ARBA" id="ARBA00022898"/>
    </source>
</evidence>
<dbReference type="InterPro" id="IPR004839">
    <property type="entry name" value="Aminotransferase_I/II_large"/>
</dbReference>
<reference evidence="7" key="1">
    <citation type="journal article" date="2019" name="Int. J. Syst. Evol. Microbiol.">
        <title>The Global Catalogue of Microorganisms (GCM) 10K type strain sequencing project: providing services to taxonomists for standard genome sequencing and annotation.</title>
        <authorList>
            <consortium name="The Broad Institute Genomics Platform"/>
            <consortium name="The Broad Institute Genome Sequencing Center for Infectious Disease"/>
            <person name="Wu L."/>
            <person name="Ma J."/>
        </authorList>
    </citation>
    <scope>NUCLEOTIDE SEQUENCE [LARGE SCALE GENOMIC DNA]</scope>
    <source>
        <strain evidence="7">JCM 31920</strain>
    </source>
</reference>
<organism evidence="6 7">
    <name type="scientific">Ravibacter arvi</name>
    <dbReference type="NCBI Taxonomy" id="2051041"/>
    <lineage>
        <taxon>Bacteria</taxon>
        <taxon>Pseudomonadati</taxon>
        <taxon>Bacteroidota</taxon>
        <taxon>Cytophagia</taxon>
        <taxon>Cytophagales</taxon>
        <taxon>Spirosomataceae</taxon>
        <taxon>Ravibacter</taxon>
    </lineage>
</organism>
<keyword evidence="4" id="KW-0663">Pyridoxal phosphate</keyword>